<dbReference type="CDD" id="cd02440">
    <property type="entry name" value="AdoMet_MTases"/>
    <property type="match status" value="1"/>
</dbReference>
<dbReference type="InterPro" id="IPR050903">
    <property type="entry name" value="Bact_Chemotaxis_MeTrfase"/>
</dbReference>
<dbReference type="STRING" id="858215.Thexy_2012"/>
<dbReference type="HOGENOM" id="CLU_025854_0_1_9"/>
<feature type="domain" description="CheR-type methyltransferase" evidence="1">
    <location>
        <begin position="1"/>
        <end position="270"/>
    </location>
</feature>
<dbReference type="SMART" id="SM00138">
    <property type="entry name" value="MeTrc"/>
    <property type="match status" value="1"/>
</dbReference>
<dbReference type="GO" id="GO:0008983">
    <property type="term" value="F:protein-glutamate O-methyltransferase activity"/>
    <property type="evidence" value="ECO:0007669"/>
    <property type="project" value="UniProtKB-EC"/>
</dbReference>
<sequence length="270" mass="31745">MITNEQNYLGELANFIYDFCGIDYKNNLNNLKIKIETRIKELGLSVWEYFGYIKMEPEELDVLIELITVNETYFFREENLLEEFKNSILPEYINSANNNVRIWSAACSTGEEPYTIGMLIEDSGLLKNHEVKIIATDINKKVLEKAEKGFYKKNSLSFRRTPNYVYDKFFIDHGEYYRVKDEIAKMVEFKRINLLDKDLEEKIGKCDIIFCRNVLIYFDEHAIRKIINDFYKILNPGGYLLLGHAESITGIHSGFEVIHKPSVFYYKRKG</sequence>
<evidence type="ECO:0000259" key="1">
    <source>
        <dbReference type="PROSITE" id="PS50123"/>
    </source>
</evidence>
<dbReference type="PANTHER" id="PTHR24422">
    <property type="entry name" value="CHEMOTAXIS PROTEIN METHYLTRANSFERASE"/>
    <property type="match status" value="1"/>
</dbReference>
<name>F6BK07_THEXL</name>
<dbReference type="PROSITE" id="PS50123">
    <property type="entry name" value="CHER"/>
    <property type="match status" value="1"/>
</dbReference>
<dbReference type="AlphaFoldDB" id="F6BK07"/>
<dbReference type="PANTHER" id="PTHR24422:SF10">
    <property type="entry name" value="CHEMOTAXIS PROTEIN METHYLTRANSFERASE 2"/>
    <property type="match status" value="1"/>
</dbReference>
<dbReference type="InterPro" id="IPR029063">
    <property type="entry name" value="SAM-dependent_MTases_sf"/>
</dbReference>
<dbReference type="eggNOG" id="COG1352">
    <property type="taxonomic scope" value="Bacteria"/>
</dbReference>
<evidence type="ECO:0000313" key="3">
    <source>
        <dbReference type="Proteomes" id="UP000007239"/>
    </source>
</evidence>
<organism evidence="2 3">
    <name type="scientific">Thermoanaerobacterium xylanolyticum (strain ATCC 49914 / DSM 7097 / LX-11)</name>
    <dbReference type="NCBI Taxonomy" id="858215"/>
    <lineage>
        <taxon>Bacteria</taxon>
        <taxon>Bacillati</taxon>
        <taxon>Bacillota</taxon>
        <taxon>Clostridia</taxon>
        <taxon>Thermoanaerobacterales</taxon>
        <taxon>Thermoanaerobacteraceae</taxon>
        <taxon>Thermoanaerobacterium</taxon>
    </lineage>
</organism>
<dbReference type="InterPro" id="IPR022642">
    <property type="entry name" value="CheR_C"/>
</dbReference>
<dbReference type="EMBL" id="CP002739">
    <property type="protein sequence ID" value="AEF18028.1"/>
    <property type="molecule type" value="Genomic_DNA"/>
</dbReference>
<keyword evidence="2" id="KW-0489">Methyltransferase</keyword>
<keyword evidence="2" id="KW-0808">Transferase</keyword>
<reference evidence="2" key="1">
    <citation type="submission" date="2011-05" db="EMBL/GenBank/DDBJ databases">
        <title>Complete sequence of Thermoanaerobacterium xylanolyticum LX-11.</title>
        <authorList>
            <consortium name="US DOE Joint Genome Institute"/>
            <person name="Lucas S."/>
            <person name="Han J."/>
            <person name="Lapidus A."/>
            <person name="Cheng J.-F."/>
            <person name="Goodwin L."/>
            <person name="Pitluck S."/>
            <person name="Peters L."/>
            <person name="Mikhailova N."/>
            <person name="Lu M."/>
            <person name="Han C."/>
            <person name="Tapia R."/>
            <person name="Land M."/>
            <person name="Hauser L."/>
            <person name="Kyrpides N."/>
            <person name="Ivanova N."/>
            <person name="Pagani I."/>
            <person name="Hemme C."/>
            <person name="Woyke T."/>
        </authorList>
    </citation>
    <scope>NUCLEOTIDE SEQUENCE</scope>
    <source>
        <strain evidence="2">LX-11</strain>
    </source>
</reference>
<dbReference type="EC" id="2.1.1.80" evidence="2"/>
<dbReference type="Pfam" id="PF01739">
    <property type="entry name" value="CheR"/>
    <property type="match status" value="1"/>
</dbReference>
<dbReference type="SUPFAM" id="SSF53335">
    <property type="entry name" value="S-adenosyl-L-methionine-dependent methyltransferases"/>
    <property type="match status" value="1"/>
</dbReference>
<dbReference type="RefSeq" id="WP_013788758.1">
    <property type="nucleotide sequence ID" value="NC_015555.1"/>
</dbReference>
<dbReference type="Proteomes" id="UP000007239">
    <property type="component" value="Chromosome"/>
</dbReference>
<dbReference type="InterPro" id="IPR000780">
    <property type="entry name" value="CheR_MeTrfase"/>
</dbReference>
<gene>
    <name evidence="2" type="ordered locus">Thexy_2012</name>
</gene>
<dbReference type="GO" id="GO:0032259">
    <property type="term" value="P:methylation"/>
    <property type="evidence" value="ECO:0007669"/>
    <property type="project" value="UniProtKB-KW"/>
</dbReference>
<proteinExistence type="predicted"/>
<protein>
    <submittedName>
        <fullName evidence="2">MCP methyltransferase, CheR-type</fullName>
        <ecNumber evidence="2">2.1.1.80</ecNumber>
    </submittedName>
</protein>
<evidence type="ECO:0000313" key="2">
    <source>
        <dbReference type="EMBL" id="AEF18028.1"/>
    </source>
</evidence>
<dbReference type="KEGG" id="txy:Thexy_2012"/>
<keyword evidence="3" id="KW-1185">Reference proteome</keyword>
<dbReference type="Gene3D" id="3.40.50.150">
    <property type="entry name" value="Vaccinia Virus protein VP39"/>
    <property type="match status" value="1"/>
</dbReference>
<accession>F6BK07</accession>
<dbReference type="PRINTS" id="PR00996">
    <property type="entry name" value="CHERMTFRASE"/>
</dbReference>